<organism evidence="1 2">
    <name type="scientific">Eumeta variegata</name>
    <name type="common">Bagworm moth</name>
    <name type="synonym">Eumeta japonica</name>
    <dbReference type="NCBI Taxonomy" id="151549"/>
    <lineage>
        <taxon>Eukaryota</taxon>
        <taxon>Metazoa</taxon>
        <taxon>Ecdysozoa</taxon>
        <taxon>Arthropoda</taxon>
        <taxon>Hexapoda</taxon>
        <taxon>Insecta</taxon>
        <taxon>Pterygota</taxon>
        <taxon>Neoptera</taxon>
        <taxon>Endopterygota</taxon>
        <taxon>Lepidoptera</taxon>
        <taxon>Glossata</taxon>
        <taxon>Ditrysia</taxon>
        <taxon>Tineoidea</taxon>
        <taxon>Psychidae</taxon>
        <taxon>Oiketicinae</taxon>
        <taxon>Eumeta</taxon>
    </lineage>
</organism>
<dbReference type="Proteomes" id="UP000299102">
    <property type="component" value="Unassembled WGS sequence"/>
</dbReference>
<keyword evidence="2" id="KW-1185">Reference proteome</keyword>
<dbReference type="EMBL" id="BGZK01000223">
    <property type="protein sequence ID" value="GBP29729.1"/>
    <property type="molecule type" value="Genomic_DNA"/>
</dbReference>
<dbReference type="AlphaFoldDB" id="A0A4C1UTV7"/>
<name>A0A4C1UTV7_EUMVA</name>
<evidence type="ECO:0000313" key="1">
    <source>
        <dbReference type="EMBL" id="GBP29729.1"/>
    </source>
</evidence>
<reference evidence="1 2" key="1">
    <citation type="journal article" date="2019" name="Commun. Biol.">
        <title>The bagworm genome reveals a unique fibroin gene that provides high tensile strength.</title>
        <authorList>
            <person name="Kono N."/>
            <person name="Nakamura H."/>
            <person name="Ohtoshi R."/>
            <person name="Tomita M."/>
            <person name="Numata K."/>
            <person name="Arakawa K."/>
        </authorList>
    </citation>
    <scope>NUCLEOTIDE SEQUENCE [LARGE SCALE GENOMIC DNA]</scope>
</reference>
<protein>
    <submittedName>
        <fullName evidence="1">Uncharacterized protein</fullName>
    </submittedName>
</protein>
<dbReference type="OrthoDB" id="10522674at2759"/>
<sequence>MESHLFHCTTPRGQATERRHRFKTGHSDFVTANPYALSKLHRRDGGGWGGDQSARCCRRAEFGAIAN</sequence>
<evidence type="ECO:0000313" key="2">
    <source>
        <dbReference type="Proteomes" id="UP000299102"/>
    </source>
</evidence>
<accession>A0A4C1UTV7</accession>
<proteinExistence type="predicted"/>
<comment type="caution">
    <text evidence="1">The sequence shown here is derived from an EMBL/GenBank/DDBJ whole genome shotgun (WGS) entry which is preliminary data.</text>
</comment>
<gene>
    <name evidence="1" type="ORF">EVAR_13653_1</name>
</gene>